<dbReference type="PANTHER" id="PTHR43289">
    <property type="entry name" value="MITOGEN-ACTIVATED PROTEIN KINASE KINASE KINASE 20-RELATED"/>
    <property type="match status" value="1"/>
</dbReference>
<dbReference type="GO" id="GO:0005524">
    <property type="term" value="F:ATP binding"/>
    <property type="evidence" value="ECO:0007669"/>
    <property type="project" value="UniProtKB-UniRule"/>
</dbReference>
<dbReference type="InterPro" id="IPR017441">
    <property type="entry name" value="Protein_kinase_ATP_BS"/>
</dbReference>
<organism evidence="11 12">
    <name type="scientific">Mycetocola zhujimingii</name>
    <dbReference type="NCBI Taxonomy" id="2079792"/>
    <lineage>
        <taxon>Bacteria</taxon>
        <taxon>Bacillati</taxon>
        <taxon>Actinomycetota</taxon>
        <taxon>Actinomycetes</taxon>
        <taxon>Micrococcales</taxon>
        <taxon>Microbacteriaceae</taxon>
        <taxon>Mycetocola</taxon>
    </lineage>
</organism>
<keyword evidence="5 11" id="KW-0418">Kinase</keyword>
<dbReference type="InterPro" id="IPR011009">
    <property type="entry name" value="Kinase-like_dom_sf"/>
</dbReference>
<evidence type="ECO:0000256" key="4">
    <source>
        <dbReference type="ARBA" id="ARBA00022741"/>
    </source>
</evidence>
<dbReference type="EC" id="2.7.11.1" evidence="1"/>
<feature type="region of interest" description="Disordered" evidence="8">
    <location>
        <begin position="314"/>
        <end position="364"/>
    </location>
</feature>
<keyword evidence="9" id="KW-1133">Transmembrane helix</keyword>
<dbReference type="KEGG" id="myl:C3E77_03360"/>
<feature type="domain" description="Protein kinase" evidence="10">
    <location>
        <begin position="26"/>
        <end position="304"/>
    </location>
</feature>
<accession>A0A2U1TF47</accession>
<dbReference type="PROSITE" id="PS00107">
    <property type="entry name" value="PROTEIN_KINASE_ATP"/>
    <property type="match status" value="1"/>
</dbReference>
<feature type="transmembrane region" description="Helical" evidence="9">
    <location>
        <begin position="372"/>
        <end position="395"/>
    </location>
</feature>
<evidence type="ECO:0000256" key="3">
    <source>
        <dbReference type="ARBA" id="ARBA00022679"/>
    </source>
</evidence>
<keyword evidence="12" id="KW-1185">Reference proteome</keyword>
<evidence type="ECO:0000313" key="12">
    <source>
        <dbReference type="Proteomes" id="UP000244962"/>
    </source>
</evidence>
<dbReference type="Pfam" id="PF00069">
    <property type="entry name" value="Pkinase"/>
    <property type="match status" value="1"/>
</dbReference>
<reference evidence="12" key="1">
    <citation type="submission" date="2018-04" db="EMBL/GenBank/DDBJ databases">
        <authorList>
            <person name="Liu S."/>
            <person name="Wang Z."/>
            <person name="Li J."/>
        </authorList>
    </citation>
    <scope>NUCLEOTIDE SEQUENCE [LARGE SCALE GENOMIC DNA]</scope>
    <source>
        <strain evidence="12">622</strain>
    </source>
</reference>
<dbReference type="PANTHER" id="PTHR43289:SF6">
    <property type="entry name" value="SERINE_THREONINE-PROTEIN KINASE NEKL-3"/>
    <property type="match status" value="1"/>
</dbReference>
<feature type="binding site" evidence="7">
    <location>
        <position position="55"/>
    </location>
    <ligand>
        <name>ATP</name>
        <dbReference type="ChEBI" id="CHEBI:30616"/>
    </ligand>
</feature>
<keyword evidence="6 7" id="KW-0067">ATP-binding</keyword>
<dbReference type="Gene3D" id="1.10.510.10">
    <property type="entry name" value="Transferase(Phosphotransferase) domain 1"/>
    <property type="match status" value="1"/>
</dbReference>
<evidence type="ECO:0000256" key="1">
    <source>
        <dbReference type="ARBA" id="ARBA00012513"/>
    </source>
</evidence>
<dbReference type="Gene3D" id="3.30.200.20">
    <property type="entry name" value="Phosphorylase Kinase, domain 1"/>
    <property type="match status" value="1"/>
</dbReference>
<evidence type="ECO:0000313" key="11">
    <source>
        <dbReference type="EMBL" id="PWC07511.1"/>
    </source>
</evidence>
<name>A0A2U1TF47_9MICO</name>
<dbReference type="InterPro" id="IPR000719">
    <property type="entry name" value="Prot_kinase_dom"/>
</dbReference>
<dbReference type="AlphaFoldDB" id="A0A2U1TF47"/>
<dbReference type="GO" id="GO:0004674">
    <property type="term" value="F:protein serine/threonine kinase activity"/>
    <property type="evidence" value="ECO:0007669"/>
    <property type="project" value="UniProtKB-KW"/>
</dbReference>
<keyword evidence="9" id="KW-0472">Membrane</keyword>
<dbReference type="PROSITE" id="PS00108">
    <property type="entry name" value="PROTEIN_KINASE_ST"/>
    <property type="match status" value="1"/>
</dbReference>
<dbReference type="Proteomes" id="UP000244962">
    <property type="component" value="Unassembled WGS sequence"/>
</dbReference>
<proteinExistence type="predicted"/>
<dbReference type="SMART" id="SM00220">
    <property type="entry name" value="S_TKc"/>
    <property type="match status" value="1"/>
</dbReference>
<evidence type="ECO:0000256" key="5">
    <source>
        <dbReference type="ARBA" id="ARBA00022777"/>
    </source>
</evidence>
<evidence type="ECO:0000256" key="9">
    <source>
        <dbReference type="SAM" id="Phobius"/>
    </source>
</evidence>
<evidence type="ECO:0000256" key="6">
    <source>
        <dbReference type="ARBA" id="ARBA00022840"/>
    </source>
</evidence>
<keyword evidence="9" id="KW-0812">Transmembrane</keyword>
<keyword evidence="2 11" id="KW-0723">Serine/threonine-protein kinase</keyword>
<dbReference type="CDD" id="cd14014">
    <property type="entry name" value="STKc_PknB_like"/>
    <property type="match status" value="1"/>
</dbReference>
<dbReference type="EMBL" id="QEFB01000004">
    <property type="protein sequence ID" value="PWC07511.1"/>
    <property type="molecule type" value="Genomic_DNA"/>
</dbReference>
<evidence type="ECO:0000259" key="10">
    <source>
        <dbReference type="PROSITE" id="PS50011"/>
    </source>
</evidence>
<evidence type="ECO:0000256" key="7">
    <source>
        <dbReference type="PROSITE-ProRule" id="PRU10141"/>
    </source>
</evidence>
<dbReference type="PROSITE" id="PS50011">
    <property type="entry name" value="PROTEIN_KINASE_DOM"/>
    <property type="match status" value="1"/>
</dbReference>
<dbReference type="InterPro" id="IPR008271">
    <property type="entry name" value="Ser/Thr_kinase_AS"/>
</dbReference>
<keyword evidence="4 7" id="KW-0547">Nucleotide-binding</keyword>
<gene>
    <name evidence="11" type="ORF">DF223_05540</name>
</gene>
<evidence type="ECO:0000256" key="2">
    <source>
        <dbReference type="ARBA" id="ARBA00022527"/>
    </source>
</evidence>
<dbReference type="OrthoDB" id="9762169at2"/>
<comment type="caution">
    <text evidence="11">The sequence shown here is derived from an EMBL/GenBank/DDBJ whole genome shotgun (WGS) entry which is preliminary data.</text>
</comment>
<sequence>MVDAQFPEREDHLRRLPSQPPALPGFSFVRILGSGGFADVFLYEQDSPRRQVAVKVMLSEYVNVEVRRMFQAEADLMAQLSPHPAILTVYQSGVASDGRPYLVMELCSATIGETYRDDPLSVSEALRISIKIASAVETAHQAGVLHRDIKPANILMTAYGNPVLSDFGIAGTLGESVIDDTVGMSIPWSAPEVLHSETNGTIASEVFSLAATTYSLLAGRAPFEAVRQDNSSASLISRASKGRPEPLGRADVPDKLERVLARSMSRRPEQRPQSAMEFIRELQGVEAELGFAQTQPDVAVHAWAQAAVVDEADSTRVHSIRTVDPGRRRRRSAQDASQNPGATRVAARDSRATPVGERSSGTGAPLQHGRAFVAAIVTCSVLVVLLAVTTVFVLVRTAASDAIPTVADVAADLRGSSVVFSWPDPGIADRDSFQIRTPDGAASIQKSTEFTVDAEPGERACVTVRVMRDGVLGPSSSEKCVDVPAGTG</sequence>
<dbReference type="SUPFAM" id="SSF56112">
    <property type="entry name" value="Protein kinase-like (PK-like)"/>
    <property type="match status" value="1"/>
</dbReference>
<protein>
    <recommendedName>
        <fullName evidence="1">non-specific serine/threonine protein kinase</fullName>
        <ecNumber evidence="1">2.7.11.1</ecNumber>
    </recommendedName>
</protein>
<keyword evidence="3" id="KW-0808">Transferase</keyword>
<evidence type="ECO:0000256" key="8">
    <source>
        <dbReference type="SAM" id="MobiDB-lite"/>
    </source>
</evidence>